<evidence type="ECO:0000313" key="3">
    <source>
        <dbReference type="Proteomes" id="UP000193067"/>
    </source>
</evidence>
<reference evidence="2 3" key="1">
    <citation type="journal article" date="2015" name="Biotechnol. Biofuels">
        <title>Enhanced degradation of softwood versus hardwood by the white-rot fungus Pycnoporus coccineus.</title>
        <authorList>
            <person name="Couturier M."/>
            <person name="Navarro D."/>
            <person name="Chevret D."/>
            <person name="Henrissat B."/>
            <person name="Piumi F."/>
            <person name="Ruiz-Duenas F.J."/>
            <person name="Martinez A.T."/>
            <person name="Grigoriev I.V."/>
            <person name="Riley R."/>
            <person name="Lipzen A."/>
            <person name="Berrin J.G."/>
            <person name="Master E.R."/>
            <person name="Rosso M.N."/>
        </authorList>
    </citation>
    <scope>NUCLEOTIDE SEQUENCE [LARGE SCALE GENOMIC DNA]</scope>
    <source>
        <strain evidence="2 3">BRFM310</strain>
    </source>
</reference>
<dbReference type="AlphaFoldDB" id="A0A1Y2J5I8"/>
<dbReference type="Proteomes" id="UP000193067">
    <property type="component" value="Unassembled WGS sequence"/>
</dbReference>
<accession>A0A1Y2J5I8</accession>
<gene>
    <name evidence="2" type="ORF">PYCCODRAFT_1430710</name>
</gene>
<dbReference type="EMBL" id="KZ084088">
    <property type="protein sequence ID" value="OSD07462.1"/>
    <property type="molecule type" value="Genomic_DNA"/>
</dbReference>
<evidence type="ECO:0000313" key="2">
    <source>
        <dbReference type="EMBL" id="OSD07462.1"/>
    </source>
</evidence>
<sequence>MASSEEGKVGLPSGKKRHREVALLWALRSRRQGMPRAKGYRESATAAYVLYIASRQLPDDVSDFHQGRTRPVPRTSSGPRGQDRAGRATLHAGLLHLFCNEPTEPQCFFIQTSRRVPQKLNPSVIPDVHCGERPLCDVLEYPGYVRSSDGLALEAPLRVTLVNSGELYFLP</sequence>
<name>A0A1Y2J5I8_TRAC3</name>
<keyword evidence="3" id="KW-1185">Reference proteome</keyword>
<feature type="region of interest" description="Disordered" evidence="1">
    <location>
        <begin position="61"/>
        <end position="85"/>
    </location>
</feature>
<organism evidence="2 3">
    <name type="scientific">Trametes coccinea (strain BRFM310)</name>
    <name type="common">Pycnoporus coccineus</name>
    <dbReference type="NCBI Taxonomy" id="1353009"/>
    <lineage>
        <taxon>Eukaryota</taxon>
        <taxon>Fungi</taxon>
        <taxon>Dikarya</taxon>
        <taxon>Basidiomycota</taxon>
        <taxon>Agaricomycotina</taxon>
        <taxon>Agaricomycetes</taxon>
        <taxon>Polyporales</taxon>
        <taxon>Polyporaceae</taxon>
        <taxon>Trametes</taxon>
    </lineage>
</organism>
<proteinExistence type="predicted"/>
<evidence type="ECO:0000256" key="1">
    <source>
        <dbReference type="SAM" id="MobiDB-lite"/>
    </source>
</evidence>
<protein>
    <submittedName>
        <fullName evidence="2">Uncharacterized protein</fullName>
    </submittedName>
</protein>